<dbReference type="AlphaFoldDB" id="A0A919YN37"/>
<dbReference type="InterPro" id="IPR025711">
    <property type="entry name" value="PepSY"/>
</dbReference>
<keyword evidence="1" id="KW-1133">Transmembrane helix</keyword>
<dbReference type="NCBIfam" id="TIGR02889">
    <property type="entry name" value="spore_YpeB"/>
    <property type="match status" value="1"/>
</dbReference>
<evidence type="ECO:0000256" key="1">
    <source>
        <dbReference type="SAM" id="Phobius"/>
    </source>
</evidence>
<dbReference type="Pfam" id="PF03413">
    <property type="entry name" value="PepSY"/>
    <property type="match status" value="1"/>
</dbReference>
<accession>A0A919YN37</accession>
<keyword evidence="1" id="KW-0812">Transmembrane</keyword>
<name>A0A919YN37_9BACL</name>
<protein>
    <submittedName>
        <fullName evidence="5">Germination protein YpeB</fullName>
    </submittedName>
</protein>
<feature type="domain" description="Sporulation protein YpeB N-terminal" evidence="4">
    <location>
        <begin position="30"/>
        <end position="167"/>
    </location>
</feature>
<dbReference type="Pfam" id="PF20769">
    <property type="entry name" value="YPEB_N"/>
    <property type="match status" value="1"/>
</dbReference>
<dbReference type="InterPro" id="IPR048402">
    <property type="entry name" value="YpeB_N"/>
</dbReference>
<keyword evidence="1" id="KW-0472">Membrane</keyword>
<reference evidence="5" key="1">
    <citation type="submission" date="2021-03" db="EMBL/GenBank/DDBJ databases">
        <title>Antimicrobial resistance genes in bacteria isolated from Japanese honey, and their potential for conferring macrolide and lincosamide resistance in the American foulbrood pathogen Paenibacillus larvae.</title>
        <authorList>
            <person name="Okamoto M."/>
            <person name="Kumagai M."/>
            <person name="Kanamori H."/>
            <person name="Takamatsu D."/>
        </authorList>
    </citation>
    <scope>NUCLEOTIDE SEQUENCE</scope>
    <source>
        <strain evidence="5">J40TS1</strain>
    </source>
</reference>
<evidence type="ECO:0000259" key="3">
    <source>
        <dbReference type="Pfam" id="PF14620"/>
    </source>
</evidence>
<keyword evidence="6" id="KW-1185">Reference proteome</keyword>
<evidence type="ECO:0000313" key="6">
    <source>
        <dbReference type="Proteomes" id="UP000683139"/>
    </source>
</evidence>
<dbReference type="Proteomes" id="UP000683139">
    <property type="component" value="Unassembled WGS sequence"/>
</dbReference>
<proteinExistence type="predicted"/>
<dbReference type="RefSeq" id="WP_213513352.1">
    <property type="nucleotide sequence ID" value="NZ_BOSE01000001.1"/>
</dbReference>
<dbReference type="GO" id="GO:0009847">
    <property type="term" value="P:spore germination"/>
    <property type="evidence" value="ECO:0007669"/>
    <property type="project" value="InterPro"/>
</dbReference>
<feature type="domain" description="PepSY" evidence="2">
    <location>
        <begin position="379"/>
        <end position="433"/>
    </location>
</feature>
<sequence length="450" mass="50597">MYRRLSMIMFPLMTVLFIGALYWGYQEHQEKNSVLLKAENSYQRAFGDLTYYVHKLNDQLGNTLAVNSTSLDFHRKGLVNVWRITSEAQHAVSQLPLSYVPFANADNFLSRVSNFAYKTAVRDLNKQPLSDEEFKTLRSLYDSSTKISTQLGDLQNNIMSSSLRWMDVELALAANEEETTNPVVSSLRTVNEDATKYAELDWGPAVNSMYTDETIEMLSGSPITAEEAAELAAKFVGTEVSNIDITENGQESSYPTFTATVKDDADGDKKLTITAKGGKLVTFSHYRDVQGTKLSLQQAEEKAGEFAEQHGYHNMEAVSYDEYDHTGTFTFVHELDNDTLVYPDKITVKVALDDGEIVGFQATEYVTNHRERQIGEPSVSLQQARGALNPELQVQEQRMAIIDGDLGEEVLCYEFTGEINEQIYRIYINAETGLEETIEKMSRADQKVSS</sequence>
<dbReference type="EMBL" id="BOSE01000001">
    <property type="protein sequence ID" value="GIP15169.1"/>
    <property type="molecule type" value="Genomic_DNA"/>
</dbReference>
<dbReference type="InterPro" id="IPR014239">
    <property type="entry name" value="YpeB_PepSY1-2"/>
</dbReference>
<comment type="caution">
    <text evidence="5">The sequence shown here is derived from an EMBL/GenBank/DDBJ whole genome shotgun (WGS) entry which is preliminary data.</text>
</comment>
<evidence type="ECO:0000259" key="4">
    <source>
        <dbReference type="Pfam" id="PF20769"/>
    </source>
</evidence>
<dbReference type="Pfam" id="PF14620">
    <property type="entry name" value="YPEB_PepSY1-2"/>
    <property type="match status" value="1"/>
</dbReference>
<feature type="domain" description="Sporulation protein YpeB PepSY1 and PepSY2" evidence="3">
    <location>
        <begin position="185"/>
        <end position="374"/>
    </location>
</feature>
<organism evidence="5 6">
    <name type="scientific">Paenibacillus montaniterrae</name>
    <dbReference type="NCBI Taxonomy" id="429341"/>
    <lineage>
        <taxon>Bacteria</taxon>
        <taxon>Bacillati</taxon>
        <taxon>Bacillota</taxon>
        <taxon>Bacilli</taxon>
        <taxon>Bacillales</taxon>
        <taxon>Paenibacillaceae</taxon>
        <taxon>Paenibacillus</taxon>
    </lineage>
</organism>
<evidence type="ECO:0000313" key="5">
    <source>
        <dbReference type="EMBL" id="GIP15169.1"/>
    </source>
</evidence>
<feature type="transmembrane region" description="Helical" evidence="1">
    <location>
        <begin position="7"/>
        <end position="25"/>
    </location>
</feature>
<evidence type="ECO:0000259" key="2">
    <source>
        <dbReference type="Pfam" id="PF03413"/>
    </source>
</evidence>
<gene>
    <name evidence="5" type="ORF">J40TS1_08110</name>
</gene>